<dbReference type="PANTHER" id="PTHR12027:SF98">
    <property type="entry name" value="PROTEIN WNT"/>
    <property type="match status" value="1"/>
</dbReference>
<sequence length="259" mass="28475">MKRLSDSGSPTYWGFNSVGGEWSAASRAISKAIEMLSLPTAGTRCALCEAEAKLLSAKGWPDVVVIGQNNDILGLDIPEDPKLDANTVCKTYPELTPEQYVKCSRHPEVVAAAIQGVQLAVHECQHQLREHRWNCSTLETKNKNPHATAMMNKGFRETAFAYAITSAGMVTQISHACSMGKLPDCGCVPKLNTETGEWMWHGCENNLQYAYNFAKGFLDSRERAKDLHSHMNLHNNKAGRLVGKMVAIGLVGSVKAWNR</sequence>
<keyword evidence="7" id="KW-1015">Disulfide bond</keyword>
<dbReference type="PANTHER" id="PTHR12027">
    <property type="entry name" value="WNT RELATED"/>
    <property type="match status" value="1"/>
</dbReference>
<dbReference type="Pfam" id="PF00110">
    <property type="entry name" value="wnt"/>
    <property type="match status" value="1"/>
</dbReference>
<dbReference type="SMART" id="SM00097">
    <property type="entry name" value="WNT1"/>
    <property type="match status" value="1"/>
</dbReference>
<evidence type="ECO:0000256" key="8">
    <source>
        <dbReference type="RuleBase" id="RU003500"/>
    </source>
</evidence>
<gene>
    <name evidence="9" type="ORF">LSH36_536g01039</name>
</gene>
<keyword evidence="5" id="KW-0272">Extracellular matrix</keyword>
<keyword evidence="3 8" id="KW-0217">Developmental protein</keyword>
<evidence type="ECO:0000256" key="7">
    <source>
        <dbReference type="ARBA" id="ARBA00023157"/>
    </source>
</evidence>
<evidence type="ECO:0000313" key="10">
    <source>
        <dbReference type="Proteomes" id="UP001208570"/>
    </source>
</evidence>
<evidence type="ECO:0000256" key="4">
    <source>
        <dbReference type="ARBA" id="ARBA00022525"/>
    </source>
</evidence>
<dbReference type="EMBL" id="JAODUP010000536">
    <property type="protein sequence ID" value="KAK2147774.1"/>
    <property type="molecule type" value="Genomic_DNA"/>
</dbReference>
<reference evidence="9" key="1">
    <citation type="journal article" date="2023" name="Mol. Biol. Evol.">
        <title>Third-Generation Sequencing Reveals the Adaptive Role of the Epigenome in Three Deep-Sea Polychaetes.</title>
        <authorList>
            <person name="Perez M."/>
            <person name="Aroh O."/>
            <person name="Sun Y."/>
            <person name="Lan Y."/>
            <person name="Juniper S.K."/>
            <person name="Young C.R."/>
            <person name="Angers B."/>
            <person name="Qian P.Y."/>
        </authorList>
    </citation>
    <scope>NUCLEOTIDE SEQUENCE</scope>
    <source>
        <strain evidence="9">P08H-3</strain>
    </source>
</reference>
<evidence type="ECO:0000256" key="2">
    <source>
        <dbReference type="ARBA" id="ARBA00005683"/>
    </source>
</evidence>
<dbReference type="AlphaFoldDB" id="A0AAD9MYL4"/>
<protein>
    <recommendedName>
        <fullName evidence="8">Protein Wnt</fullName>
    </recommendedName>
</protein>
<evidence type="ECO:0000256" key="5">
    <source>
        <dbReference type="ARBA" id="ARBA00022530"/>
    </source>
</evidence>
<evidence type="ECO:0000256" key="1">
    <source>
        <dbReference type="ARBA" id="ARBA00004498"/>
    </source>
</evidence>
<comment type="caution">
    <text evidence="9">The sequence shown here is derived from an EMBL/GenBank/DDBJ whole genome shotgun (WGS) entry which is preliminary data.</text>
</comment>
<organism evidence="9 10">
    <name type="scientific">Paralvinella palmiformis</name>
    <dbReference type="NCBI Taxonomy" id="53620"/>
    <lineage>
        <taxon>Eukaryota</taxon>
        <taxon>Metazoa</taxon>
        <taxon>Spiralia</taxon>
        <taxon>Lophotrochozoa</taxon>
        <taxon>Annelida</taxon>
        <taxon>Polychaeta</taxon>
        <taxon>Sedentaria</taxon>
        <taxon>Canalipalpata</taxon>
        <taxon>Terebellida</taxon>
        <taxon>Terebelliformia</taxon>
        <taxon>Alvinellidae</taxon>
        <taxon>Paralvinella</taxon>
    </lineage>
</organism>
<proteinExistence type="inferred from homology"/>
<keyword evidence="10" id="KW-1185">Reference proteome</keyword>
<dbReference type="InterPro" id="IPR005817">
    <property type="entry name" value="Wnt"/>
</dbReference>
<dbReference type="GO" id="GO:0005125">
    <property type="term" value="F:cytokine activity"/>
    <property type="evidence" value="ECO:0007669"/>
    <property type="project" value="TreeGrafter"/>
</dbReference>
<dbReference type="GO" id="GO:0030182">
    <property type="term" value="P:neuron differentiation"/>
    <property type="evidence" value="ECO:0007669"/>
    <property type="project" value="TreeGrafter"/>
</dbReference>
<dbReference type="Proteomes" id="UP001208570">
    <property type="component" value="Unassembled WGS sequence"/>
</dbReference>
<keyword evidence="4" id="KW-0964">Secreted</keyword>
<comment type="similarity">
    <text evidence="2 8">Belongs to the Wnt family.</text>
</comment>
<evidence type="ECO:0000313" key="9">
    <source>
        <dbReference type="EMBL" id="KAK2147774.1"/>
    </source>
</evidence>
<comment type="function">
    <text evidence="8">Ligand for members of the frizzled family of seven transmembrane receptors.</text>
</comment>
<accession>A0AAD9MYL4</accession>
<keyword evidence="6 8" id="KW-0879">Wnt signaling pathway</keyword>
<dbReference type="GO" id="GO:0005615">
    <property type="term" value="C:extracellular space"/>
    <property type="evidence" value="ECO:0007669"/>
    <property type="project" value="TreeGrafter"/>
</dbReference>
<dbReference type="GO" id="GO:0045165">
    <property type="term" value="P:cell fate commitment"/>
    <property type="evidence" value="ECO:0007669"/>
    <property type="project" value="TreeGrafter"/>
</dbReference>
<dbReference type="GO" id="GO:0005109">
    <property type="term" value="F:frizzled binding"/>
    <property type="evidence" value="ECO:0007669"/>
    <property type="project" value="TreeGrafter"/>
</dbReference>
<evidence type="ECO:0000256" key="3">
    <source>
        <dbReference type="ARBA" id="ARBA00022473"/>
    </source>
</evidence>
<comment type="subcellular location">
    <subcellularLocation>
        <location evidence="1 8">Secreted</location>
        <location evidence="1 8">Extracellular space</location>
        <location evidence="1 8">Extracellular matrix</location>
    </subcellularLocation>
</comment>
<dbReference type="PRINTS" id="PR01349">
    <property type="entry name" value="WNTPROTEIN"/>
</dbReference>
<evidence type="ECO:0000256" key="6">
    <source>
        <dbReference type="ARBA" id="ARBA00022687"/>
    </source>
</evidence>
<name>A0AAD9MYL4_9ANNE</name>
<dbReference type="GO" id="GO:0060070">
    <property type="term" value="P:canonical Wnt signaling pathway"/>
    <property type="evidence" value="ECO:0007669"/>
    <property type="project" value="TreeGrafter"/>
</dbReference>